<gene>
    <name evidence="2" type="ORF">A7M90_13315</name>
</gene>
<dbReference type="AlphaFoldDB" id="A0A0Q1P7C0"/>
<accession>A0A0Q1P7C0</accession>
<evidence type="ECO:0000313" key="2">
    <source>
        <dbReference type="EMBL" id="OIG74715.1"/>
    </source>
</evidence>
<sequence>MMDVHSQLLILGVLPKHSFGIMVAERKGVSRLAQDPAHPKVSPFRPTATKRETNESTSKKTSFFNVLERGLLKPAGNVASTQSII</sequence>
<reference evidence="2 3" key="1">
    <citation type="submission" date="2016-05" db="EMBL/GenBank/DDBJ databases">
        <title>The evolution of Acinetobacter baumannii in vivo.</title>
        <authorList>
            <person name="Hua X."/>
            <person name="Yu Y."/>
        </authorList>
    </citation>
    <scope>NUCLEOTIDE SEQUENCE [LARGE SCALE GENOMIC DNA]</scope>
    <source>
        <strain evidence="2 3">XH647</strain>
    </source>
</reference>
<evidence type="ECO:0000256" key="1">
    <source>
        <dbReference type="SAM" id="MobiDB-lite"/>
    </source>
</evidence>
<feature type="compositionally biased region" description="Basic and acidic residues" evidence="1">
    <location>
        <begin position="49"/>
        <end position="58"/>
    </location>
</feature>
<dbReference type="EMBL" id="LYKI01000004">
    <property type="protein sequence ID" value="OIG74715.1"/>
    <property type="molecule type" value="Genomic_DNA"/>
</dbReference>
<organism evidence="2 3">
    <name type="scientific">Acinetobacter baumannii</name>
    <dbReference type="NCBI Taxonomy" id="470"/>
    <lineage>
        <taxon>Bacteria</taxon>
        <taxon>Pseudomonadati</taxon>
        <taxon>Pseudomonadota</taxon>
        <taxon>Gammaproteobacteria</taxon>
        <taxon>Moraxellales</taxon>
        <taxon>Moraxellaceae</taxon>
        <taxon>Acinetobacter</taxon>
        <taxon>Acinetobacter calcoaceticus/baumannii complex</taxon>
    </lineage>
</organism>
<proteinExistence type="predicted"/>
<comment type="caution">
    <text evidence="2">The sequence shown here is derived from an EMBL/GenBank/DDBJ whole genome shotgun (WGS) entry which is preliminary data.</text>
</comment>
<name>A0A0Q1P7C0_ACIBA</name>
<dbReference type="Proteomes" id="UP000179937">
    <property type="component" value="Unassembled WGS sequence"/>
</dbReference>
<evidence type="ECO:0000313" key="3">
    <source>
        <dbReference type="Proteomes" id="UP000179937"/>
    </source>
</evidence>
<feature type="region of interest" description="Disordered" evidence="1">
    <location>
        <begin position="32"/>
        <end position="60"/>
    </location>
</feature>
<protein>
    <submittedName>
        <fullName evidence="2">Uncharacterized protein</fullName>
    </submittedName>
</protein>